<evidence type="ECO:0000256" key="3">
    <source>
        <dbReference type="ARBA" id="ARBA00022840"/>
    </source>
</evidence>
<comment type="similarity">
    <text evidence="4 5">Belongs to the PurK/PurT family.</text>
</comment>
<dbReference type="RefSeq" id="WP_170013246.1">
    <property type="nucleotide sequence ID" value="NZ_JABCRE010000003.1"/>
</dbReference>
<comment type="pathway">
    <text evidence="4 5">Purine metabolism; IMP biosynthesis via de novo pathway; 5-amino-1-(5-phospho-D-ribosyl)imidazole-4-carboxylate from 5-amino-1-(5-phospho-D-ribosyl)imidazole (N5-CAIR route): step 1/2.</text>
</comment>
<feature type="binding site" evidence="4">
    <location>
        <position position="183"/>
    </location>
    <ligand>
        <name>ATP</name>
        <dbReference type="ChEBI" id="CHEBI:30616"/>
    </ligand>
</feature>
<feature type="binding site" evidence="4">
    <location>
        <position position="142"/>
    </location>
    <ligand>
        <name>ATP</name>
        <dbReference type="ChEBI" id="CHEBI:30616"/>
    </ligand>
</feature>
<dbReference type="Pfam" id="PF17769">
    <property type="entry name" value="PurK_C"/>
    <property type="match status" value="1"/>
</dbReference>
<dbReference type="InterPro" id="IPR011054">
    <property type="entry name" value="Rudment_hybrid_motif"/>
</dbReference>
<dbReference type="SUPFAM" id="SSF51246">
    <property type="entry name" value="Rudiment single hybrid motif"/>
    <property type="match status" value="1"/>
</dbReference>
<dbReference type="InterPro" id="IPR005875">
    <property type="entry name" value="PurK"/>
</dbReference>
<dbReference type="NCBIfam" id="TIGR01161">
    <property type="entry name" value="purK"/>
    <property type="match status" value="1"/>
</dbReference>
<dbReference type="SUPFAM" id="SSF56059">
    <property type="entry name" value="Glutathione synthetase ATP-binding domain-like"/>
    <property type="match status" value="1"/>
</dbReference>
<keyword evidence="8" id="KW-1185">Reference proteome</keyword>
<dbReference type="Gene3D" id="3.30.470.20">
    <property type="entry name" value="ATP-grasp fold, B domain"/>
    <property type="match status" value="1"/>
</dbReference>
<comment type="catalytic activity">
    <reaction evidence="4 5">
        <text>5-amino-1-(5-phospho-beta-D-ribosyl)imidazole + hydrogencarbonate + ATP = 5-carboxyamino-1-(5-phospho-D-ribosyl)imidazole + ADP + phosphate + 2 H(+)</text>
        <dbReference type="Rhea" id="RHEA:19317"/>
        <dbReference type="ChEBI" id="CHEBI:15378"/>
        <dbReference type="ChEBI" id="CHEBI:17544"/>
        <dbReference type="ChEBI" id="CHEBI:30616"/>
        <dbReference type="ChEBI" id="CHEBI:43474"/>
        <dbReference type="ChEBI" id="CHEBI:58730"/>
        <dbReference type="ChEBI" id="CHEBI:137981"/>
        <dbReference type="ChEBI" id="CHEBI:456216"/>
        <dbReference type="EC" id="6.3.4.18"/>
    </reaction>
</comment>
<dbReference type="Gene3D" id="3.30.1490.20">
    <property type="entry name" value="ATP-grasp fold, A domain"/>
    <property type="match status" value="1"/>
</dbReference>
<keyword evidence="3 4" id="KW-0067">ATP-binding</keyword>
<dbReference type="PANTHER" id="PTHR11609">
    <property type="entry name" value="PURINE BIOSYNTHESIS PROTEIN 6/7, PUR6/7"/>
    <property type="match status" value="1"/>
</dbReference>
<dbReference type="InterPro" id="IPR054350">
    <property type="entry name" value="PurT/PurK_preATP-grasp"/>
</dbReference>
<evidence type="ECO:0000256" key="2">
    <source>
        <dbReference type="ARBA" id="ARBA00022755"/>
    </source>
</evidence>
<accession>A0A848QNV1</accession>
<evidence type="ECO:0000313" key="7">
    <source>
        <dbReference type="EMBL" id="NMW32559.1"/>
    </source>
</evidence>
<keyword evidence="1 4" id="KW-0547">Nucleotide-binding</keyword>
<dbReference type="GO" id="GO:0004638">
    <property type="term" value="F:phosphoribosylaminoimidazole carboxylase activity"/>
    <property type="evidence" value="ECO:0007669"/>
    <property type="project" value="InterPro"/>
</dbReference>
<feature type="binding site" evidence="4">
    <location>
        <begin position="260"/>
        <end position="261"/>
    </location>
    <ligand>
        <name>ATP</name>
        <dbReference type="ChEBI" id="CHEBI:30616"/>
    </ligand>
</feature>
<dbReference type="Pfam" id="PF22660">
    <property type="entry name" value="RS_preATP-grasp-like"/>
    <property type="match status" value="1"/>
</dbReference>
<feature type="binding site" evidence="4">
    <location>
        <position position="206"/>
    </location>
    <ligand>
        <name>ATP</name>
        <dbReference type="ChEBI" id="CHEBI:30616"/>
    </ligand>
</feature>
<evidence type="ECO:0000313" key="8">
    <source>
        <dbReference type="Proteomes" id="UP000561181"/>
    </source>
</evidence>
<dbReference type="InterPro" id="IPR011761">
    <property type="entry name" value="ATP-grasp"/>
</dbReference>
<dbReference type="Proteomes" id="UP000561181">
    <property type="component" value="Unassembled WGS sequence"/>
</dbReference>
<dbReference type="EMBL" id="JABCRE010000003">
    <property type="protein sequence ID" value="NMW32559.1"/>
    <property type="molecule type" value="Genomic_DNA"/>
</dbReference>
<comment type="function">
    <text evidence="4">Catalyzes the ATP-dependent conversion of 5-aminoimidazole ribonucleotide (AIR) and HCO(3)(-) to N5-carboxyaminoimidazole ribonucleotide (N5-CAIR).</text>
</comment>
<comment type="caution">
    <text evidence="7">The sequence shown here is derived from an EMBL/GenBank/DDBJ whole genome shotgun (WGS) entry which is preliminary data.</text>
</comment>
<keyword evidence="2 4" id="KW-0658">Purine biosynthesis</keyword>
<dbReference type="GO" id="GO:0046872">
    <property type="term" value="F:metal ion binding"/>
    <property type="evidence" value="ECO:0007669"/>
    <property type="project" value="InterPro"/>
</dbReference>
<evidence type="ECO:0000256" key="4">
    <source>
        <dbReference type="HAMAP-Rule" id="MF_01928"/>
    </source>
</evidence>
<dbReference type="NCBIfam" id="NF004679">
    <property type="entry name" value="PRK06019.1-5"/>
    <property type="match status" value="1"/>
</dbReference>
<evidence type="ECO:0000256" key="1">
    <source>
        <dbReference type="ARBA" id="ARBA00022741"/>
    </source>
</evidence>
<name>A0A848QNV1_9SPHN</name>
<dbReference type="InterPro" id="IPR016185">
    <property type="entry name" value="PreATP-grasp_dom_sf"/>
</dbReference>
<reference evidence="7 8" key="1">
    <citation type="submission" date="2020-04" db="EMBL/GenBank/DDBJ databases">
        <authorList>
            <person name="Liu A."/>
        </authorList>
    </citation>
    <scope>NUCLEOTIDE SEQUENCE [LARGE SCALE GENOMIC DNA]</scope>
    <source>
        <strain evidence="7 8">RZ02</strain>
    </source>
</reference>
<dbReference type="GO" id="GO:0005829">
    <property type="term" value="C:cytosol"/>
    <property type="evidence" value="ECO:0007669"/>
    <property type="project" value="TreeGrafter"/>
</dbReference>
<dbReference type="UniPathway" id="UPA00074">
    <property type="reaction ID" value="UER00942"/>
</dbReference>
<feature type="binding site" evidence="4">
    <location>
        <begin position="175"/>
        <end position="178"/>
    </location>
    <ligand>
        <name>ATP</name>
        <dbReference type="ChEBI" id="CHEBI:30616"/>
    </ligand>
</feature>
<dbReference type="NCBIfam" id="NF004676">
    <property type="entry name" value="PRK06019.1-2"/>
    <property type="match status" value="1"/>
</dbReference>
<comment type="function">
    <text evidence="5">Catalyzes the ATP-dependent conversion of 5-aminoimidazole ribonucleotide (AIR) and HCO(3)- to N5-carboxyaminoimidazole ribonucleotide (N5-CAIR).</text>
</comment>
<dbReference type="GO" id="GO:0005524">
    <property type="term" value="F:ATP binding"/>
    <property type="evidence" value="ECO:0007669"/>
    <property type="project" value="UniProtKB-UniRule"/>
</dbReference>
<dbReference type="EC" id="6.3.4.18" evidence="4 5"/>
<organism evidence="7 8">
    <name type="scientific">Pontixanthobacter rizhaonensis</name>
    <dbReference type="NCBI Taxonomy" id="2730337"/>
    <lineage>
        <taxon>Bacteria</taxon>
        <taxon>Pseudomonadati</taxon>
        <taxon>Pseudomonadota</taxon>
        <taxon>Alphaproteobacteria</taxon>
        <taxon>Sphingomonadales</taxon>
        <taxon>Erythrobacteraceae</taxon>
        <taxon>Pontixanthobacter</taxon>
    </lineage>
</organism>
<dbReference type="Pfam" id="PF02222">
    <property type="entry name" value="ATP-grasp"/>
    <property type="match status" value="1"/>
</dbReference>
<evidence type="ECO:0000259" key="6">
    <source>
        <dbReference type="PROSITE" id="PS50975"/>
    </source>
</evidence>
<gene>
    <name evidence="4 5" type="primary">purK</name>
    <name evidence="7" type="ORF">HKD42_10850</name>
</gene>
<dbReference type="PANTHER" id="PTHR11609:SF5">
    <property type="entry name" value="PHOSPHORIBOSYLAMINOIMIDAZOLE CARBOXYLASE"/>
    <property type="match status" value="1"/>
</dbReference>
<dbReference type="GO" id="GO:0034028">
    <property type="term" value="F:5-(carboxyamino)imidazole ribonucleotide synthase activity"/>
    <property type="evidence" value="ECO:0007669"/>
    <property type="project" value="UniProtKB-UniRule"/>
</dbReference>
<protein>
    <recommendedName>
        <fullName evidence="4 5">N5-carboxyaminoimidazole ribonucleotide synthase</fullName>
        <shortName evidence="4 5">N5-CAIR synthase</shortName>
        <ecNumber evidence="4 5">6.3.4.18</ecNumber>
    </recommendedName>
    <alternativeName>
        <fullName evidence="4 5">5-(carboxyamino)imidazole ribonucleotide synthetase</fullName>
    </alternativeName>
</protein>
<comment type="subunit">
    <text evidence="4 5">Homodimer.</text>
</comment>
<proteinExistence type="inferred from homology"/>
<dbReference type="InterPro" id="IPR040686">
    <property type="entry name" value="PurK_C"/>
</dbReference>
<feature type="binding site" evidence="4">
    <location>
        <position position="102"/>
    </location>
    <ligand>
        <name>ATP</name>
        <dbReference type="ChEBI" id="CHEBI:30616"/>
    </ligand>
</feature>
<dbReference type="InterPro" id="IPR003135">
    <property type="entry name" value="ATP-grasp_carboxylate-amine"/>
</dbReference>
<dbReference type="AlphaFoldDB" id="A0A848QNV1"/>
<feature type="domain" description="ATP-grasp" evidence="6">
    <location>
        <begin position="106"/>
        <end position="290"/>
    </location>
</feature>
<dbReference type="HAMAP" id="MF_01928">
    <property type="entry name" value="PurK"/>
    <property type="match status" value="1"/>
</dbReference>
<dbReference type="GO" id="GO:0006189">
    <property type="term" value="P:'de novo' IMP biosynthetic process"/>
    <property type="evidence" value="ECO:0007669"/>
    <property type="project" value="UniProtKB-UniRule"/>
</dbReference>
<dbReference type="InterPro" id="IPR013815">
    <property type="entry name" value="ATP_grasp_subdomain_1"/>
</dbReference>
<keyword evidence="4 5" id="KW-0436">Ligase</keyword>
<dbReference type="PROSITE" id="PS50975">
    <property type="entry name" value="ATP_GRASP"/>
    <property type="match status" value="1"/>
</dbReference>
<sequence>MLKPGGTIGILGGGQLGRMMAMSAAQLGFHTIIYAPEKDSVAAEVSRDFFCNKWDDTAALTAFIQQCDAVTWEFENVPVAPLAPIADRITPHPRALETAQDRLAEKRFVEELGGTPAAYATVDTHEELMRAVERIGTPGILKTRRDGYDGKGQWRIGSVRDAEGLRVPDMPAIYEGFVDFSAEFSVILVRSKDGEIRYWDSAENVHENGILAHSTIPAGAAIAGQLKPARALAAAIAQRLDYVGVLTCEFFATAAGPVFNEMAPRVHNSGHWTIEGAATSQFENHIRAVAGLPLGDTSTIAPHIVMDNIIGKAANTALEMLSEPDTHLHLYGKKQARDGRKMGHVTRITRDAEGSGSTQ</sequence>
<evidence type="ECO:0000256" key="5">
    <source>
        <dbReference type="RuleBase" id="RU361200"/>
    </source>
</evidence>
<dbReference type="SUPFAM" id="SSF52440">
    <property type="entry name" value="PreATP-grasp domain"/>
    <property type="match status" value="1"/>
</dbReference>
<feature type="binding site" evidence="4">
    <location>
        <begin position="147"/>
        <end position="153"/>
    </location>
    <ligand>
        <name>ATP</name>
        <dbReference type="ChEBI" id="CHEBI:30616"/>
    </ligand>
</feature>
<dbReference type="Gene3D" id="3.40.50.20">
    <property type="match status" value="1"/>
</dbReference>